<sequence>MFKLIFRTLTIFVLNLIIRNCQTNRHDGPTPPSYFVTDTDRDNEKGKMPQESCLNAVGVPYVKHFANTRNCSTFWFCWEVSPGIPMATEYICPFYLSKSGQMELLSWNFIDCVCDYPWNTTCYDELDTRHTLYRYNCAKPLSLSVILY</sequence>
<keyword evidence="3" id="KW-1185">Reference proteome</keyword>
<accession>A0A8J2K3B3</accession>
<proteinExistence type="predicted"/>
<name>A0A8J2K3B3_9HEXA</name>
<evidence type="ECO:0008006" key="4">
    <source>
        <dbReference type="Google" id="ProtNLM"/>
    </source>
</evidence>
<feature type="signal peptide" evidence="1">
    <location>
        <begin position="1"/>
        <end position="23"/>
    </location>
</feature>
<dbReference type="Proteomes" id="UP000708208">
    <property type="component" value="Unassembled WGS sequence"/>
</dbReference>
<dbReference type="EMBL" id="CAJVCH010169335">
    <property type="protein sequence ID" value="CAG7728833.1"/>
    <property type="molecule type" value="Genomic_DNA"/>
</dbReference>
<feature type="chain" id="PRO_5035253493" description="Secreted protein" evidence="1">
    <location>
        <begin position="24"/>
        <end position="148"/>
    </location>
</feature>
<comment type="caution">
    <text evidence="2">The sequence shown here is derived from an EMBL/GenBank/DDBJ whole genome shotgun (WGS) entry which is preliminary data.</text>
</comment>
<evidence type="ECO:0000256" key="1">
    <source>
        <dbReference type="SAM" id="SignalP"/>
    </source>
</evidence>
<protein>
    <recommendedName>
        <fullName evidence="4">Secreted protein</fullName>
    </recommendedName>
</protein>
<reference evidence="2" key="1">
    <citation type="submission" date="2021-06" db="EMBL/GenBank/DDBJ databases">
        <authorList>
            <person name="Hodson N. C."/>
            <person name="Mongue J. A."/>
            <person name="Jaron S. K."/>
        </authorList>
    </citation>
    <scope>NUCLEOTIDE SEQUENCE</scope>
</reference>
<dbReference type="AlphaFoldDB" id="A0A8J2K3B3"/>
<evidence type="ECO:0000313" key="3">
    <source>
        <dbReference type="Proteomes" id="UP000708208"/>
    </source>
</evidence>
<organism evidence="2 3">
    <name type="scientific">Allacma fusca</name>
    <dbReference type="NCBI Taxonomy" id="39272"/>
    <lineage>
        <taxon>Eukaryota</taxon>
        <taxon>Metazoa</taxon>
        <taxon>Ecdysozoa</taxon>
        <taxon>Arthropoda</taxon>
        <taxon>Hexapoda</taxon>
        <taxon>Collembola</taxon>
        <taxon>Symphypleona</taxon>
        <taxon>Sminthuridae</taxon>
        <taxon>Allacma</taxon>
    </lineage>
</organism>
<gene>
    <name evidence="2" type="ORF">AFUS01_LOCUS17588</name>
</gene>
<evidence type="ECO:0000313" key="2">
    <source>
        <dbReference type="EMBL" id="CAG7728833.1"/>
    </source>
</evidence>
<keyword evidence="1" id="KW-0732">Signal</keyword>